<protein>
    <submittedName>
        <fullName evidence="1">Uncharacterized protein</fullName>
    </submittedName>
</protein>
<dbReference type="EMBL" id="RBNX01000106">
    <property type="protein sequence ID" value="RML81144.1"/>
    <property type="molecule type" value="Genomic_DNA"/>
</dbReference>
<sequence>MTLSQVQKQRPPAYSPITKHTTIMTTIDNETFHHMAFS</sequence>
<proteinExistence type="predicted"/>
<accession>A0AAX1VUU1</accession>
<evidence type="ECO:0000313" key="1">
    <source>
        <dbReference type="EMBL" id="RML81144.1"/>
    </source>
</evidence>
<comment type="caution">
    <text evidence="1">The sequence shown here is derived from an EMBL/GenBank/DDBJ whole genome shotgun (WGS) entry which is preliminary data.</text>
</comment>
<evidence type="ECO:0000313" key="2">
    <source>
        <dbReference type="Proteomes" id="UP000280350"/>
    </source>
</evidence>
<dbReference type="Proteomes" id="UP000280350">
    <property type="component" value="Unassembled WGS sequence"/>
</dbReference>
<name>A0AAX1VUU1_PSEAJ</name>
<organism evidence="1 2">
    <name type="scientific">Pseudomonas amygdali pv. tabaci</name>
    <name type="common">Pseudomonas syringae pv. tabaci</name>
    <dbReference type="NCBI Taxonomy" id="322"/>
    <lineage>
        <taxon>Bacteria</taxon>
        <taxon>Pseudomonadati</taxon>
        <taxon>Pseudomonadota</taxon>
        <taxon>Gammaproteobacteria</taxon>
        <taxon>Pseudomonadales</taxon>
        <taxon>Pseudomonadaceae</taxon>
        <taxon>Pseudomonas</taxon>
        <taxon>Pseudomonas amygdali</taxon>
    </lineage>
</organism>
<gene>
    <name evidence="1" type="ORF">ALQ89_101001</name>
</gene>
<reference evidence="1 2" key="1">
    <citation type="submission" date="2018-08" db="EMBL/GenBank/DDBJ databases">
        <title>Recombination of ecologically and evolutionarily significant loci maintains genetic cohesion in the Pseudomonas syringae species complex.</title>
        <authorList>
            <person name="Dillon M."/>
            <person name="Thakur S."/>
            <person name="Almeida R.N.D."/>
            <person name="Weir B.S."/>
            <person name="Guttman D.S."/>
        </authorList>
    </citation>
    <scope>NUCLEOTIDE SEQUENCE [LARGE SCALE GENOMIC DNA]</scope>
    <source>
        <strain evidence="1 2">ICMP 2851</strain>
    </source>
</reference>
<dbReference type="AlphaFoldDB" id="A0AAX1VUU1"/>